<evidence type="ECO:0000313" key="5">
    <source>
        <dbReference type="Proteomes" id="UP001517376"/>
    </source>
</evidence>
<evidence type="ECO:0000256" key="1">
    <source>
        <dbReference type="SAM" id="Coils"/>
    </source>
</evidence>
<sequence>MRLVSIELSDIRRFTAPVRIAPIGPGLNVLSAPNESGKSTLFDALQALFFQPHRSKGKEVISLRPHVGGSPMVAVEIDLPDGRHRIEKRWLSKPAASIHRDGRLIAQADEAEAFLARLVQSGQDSGPAGLLWVRQGLTRLDGDNGRERDMAREARRSLLTSVTGEVEALTGGRRMDHAIARTREDLGHYVTAATGKPAKGGPLATALAELDALATRQATLQATTAQLDRALARRREVRRLLSDLAAPDAAATRQSRLAEATQRHDAARRHADSLAAATAALQAADLQIATLTDRLAALHRARAARDSAQAAQAGAQAQATAARAAAAQAEAGLAPLRAACATAQAARHAADLRHTAALRAEAARAAAARRADLTRRLTEARNLTDQRTALARAAATGPTAPDIATLDTLSQEVQVQRALRDRSAPHLTFHPDGPARALQDGTPIPDGPRPIHGETRFTLPGFGALTVTPGAGADHSALDRAEAALTAALARLGQPDPGQARAAAAARAEAATALADLDRALASLAPQGLAALQADLETLPAPPADHPDLPSLADAQATAEAAALAQSRAEAALAAAQQQATALREADIRAVTKAESAETALMQATTALAALATSEADLTAALAAARTARDAHAATLARLTEAAPDLSAAAAALARAQSIVEQARRDMQALETERAGLDAEIALRAGEGVMEELADTTARLQAAQDRVALLQFEVATLQDLMQALETARNEARDRYFAPVLAELHPLLRVLWPDAELRFDGESLLPSALIRDGQEEDLSTLSGGTQEQVALLVRLAFARLLARGGQHAPVIFDDALVYTDDDRIERIFDALHAEARDQQIIVLSCRQRVFRDLGGAALSFQPLP</sequence>
<feature type="domain" description="Rad50/SbcC-type AAA" evidence="3">
    <location>
        <begin position="5"/>
        <end position="56"/>
    </location>
</feature>
<feature type="coiled-coil region" evidence="1">
    <location>
        <begin position="646"/>
        <end position="734"/>
    </location>
</feature>
<comment type="caution">
    <text evidence="4">The sequence shown here is derived from an EMBL/GenBank/DDBJ whole genome shotgun (WGS) entry which is preliminary data.</text>
</comment>
<evidence type="ECO:0000313" key="4">
    <source>
        <dbReference type="EMBL" id="NBE09242.1"/>
    </source>
</evidence>
<feature type="region of interest" description="Disordered" evidence="2">
    <location>
        <begin position="251"/>
        <end position="271"/>
    </location>
</feature>
<accession>A0ABW9Y9G0</accession>
<dbReference type="Proteomes" id="UP001517376">
    <property type="component" value="Unassembled WGS sequence"/>
</dbReference>
<keyword evidence="1" id="KW-0175">Coiled coil</keyword>
<feature type="compositionally biased region" description="Basic and acidic residues" evidence="2">
    <location>
        <begin position="261"/>
        <end position="271"/>
    </location>
</feature>
<dbReference type="InterPro" id="IPR027417">
    <property type="entry name" value="P-loop_NTPase"/>
</dbReference>
<dbReference type="PANTHER" id="PTHR41259">
    <property type="entry name" value="DOUBLE-STRAND BREAK REPAIR RAD50 ATPASE, PUTATIVE-RELATED"/>
    <property type="match status" value="1"/>
</dbReference>
<protein>
    <submittedName>
        <fullName evidence="4">AAA family ATPase</fullName>
    </submittedName>
</protein>
<proteinExistence type="predicted"/>
<evidence type="ECO:0000256" key="2">
    <source>
        <dbReference type="SAM" id="MobiDB-lite"/>
    </source>
</evidence>
<name>A0ABW9Y9G0_9RHOB</name>
<dbReference type="RefSeq" id="WP_161768306.1">
    <property type="nucleotide sequence ID" value="NZ_JAAATW010000004.1"/>
</dbReference>
<gene>
    <name evidence="4" type="ORF">GU920_16980</name>
</gene>
<evidence type="ECO:0000259" key="3">
    <source>
        <dbReference type="Pfam" id="PF13476"/>
    </source>
</evidence>
<keyword evidence="5" id="KW-1185">Reference proteome</keyword>
<dbReference type="Pfam" id="PF13476">
    <property type="entry name" value="AAA_23"/>
    <property type="match status" value="1"/>
</dbReference>
<feature type="region of interest" description="Disordered" evidence="2">
    <location>
        <begin position="425"/>
        <end position="451"/>
    </location>
</feature>
<dbReference type="EMBL" id="JAAATW010000004">
    <property type="protein sequence ID" value="NBE09242.1"/>
    <property type="molecule type" value="Genomic_DNA"/>
</dbReference>
<dbReference type="PANTHER" id="PTHR41259:SF1">
    <property type="entry name" value="DOUBLE-STRAND BREAK REPAIR RAD50 ATPASE, PUTATIVE-RELATED"/>
    <property type="match status" value="1"/>
</dbReference>
<reference evidence="5" key="1">
    <citation type="submission" date="2020-01" db="EMBL/GenBank/DDBJ databases">
        <title>Sphingomonas sp. strain CSW-10.</title>
        <authorList>
            <person name="Chen W.-M."/>
        </authorList>
    </citation>
    <scope>NUCLEOTIDE SEQUENCE [LARGE SCALE GENOMIC DNA]</scope>
    <source>
        <strain evidence="5">CCP-1</strain>
    </source>
</reference>
<dbReference type="InterPro" id="IPR038729">
    <property type="entry name" value="Rad50/SbcC_AAA"/>
</dbReference>
<feature type="coiled-coil region" evidence="1">
    <location>
        <begin position="274"/>
        <end position="301"/>
    </location>
</feature>
<dbReference type="Gene3D" id="3.40.50.300">
    <property type="entry name" value="P-loop containing nucleotide triphosphate hydrolases"/>
    <property type="match status" value="2"/>
</dbReference>
<dbReference type="SUPFAM" id="SSF52540">
    <property type="entry name" value="P-loop containing nucleoside triphosphate hydrolases"/>
    <property type="match status" value="1"/>
</dbReference>
<organism evidence="4 5">
    <name type="scientific">Paragemmobacter ruber</name>
    <dbReference type="NCBI Taxonomy" id="1985673"/>
    <lineage>
        <taxon>Bacteria</taxon>
        <taxon>Pseudomonadati</taxon>
        <taxon>Pseudomonadota</taxon>
        <taxon>Alphaproteobacteria</taxon>
        <taxon>Rhodobacterales</taxon>
        <taxon>Paracoccaceae</taxon>
        <taxon>Paragemmobacter</taxon>
    </lineage>
</organism>